<dbReference type="Gene3D" id="3.40.850.10">
    <property type="entry name" value="Kinesin motor domain"/>
    <property type="match status" value="1"/>
</dbReference>
<dbReference type="SMART" id="SM00139">
    <property type="entry name" value="MyTH4"/>
    <property type="match status" value="1"/>
</dbReference>
<keyword evidence="4 8" id="KW-0067">ATP-binding</keyword>
<evidence type="ECO:0000256" key="1">
    <source>
        <dbReference type="ARBA" id="ARBA00004496"/>
    </source>
</evidence>
<feature type="region of interest" description="Disordered" evidence="10">
    <location>
        <begin position="601"/>
        <end position="622"/>
    </location>
</feature>
<dbReference type="InterPro" id="IPR001609">
    <property type="entry name" value="Myosin_head_motor_dom-like"/>
</dbReference>
<dbReference type="GO" id="GO:0005737">
    <property type="term" value="C:cytoplasm"/>
    <property type="evidence" value="ECO:0007669"/>
    <property type="project" value="UniProtKB-SubCell"/>
</dbReference>
<dbReference type="Pfam" id="PF00063">
    <property type="entry name" value="Myosin_head"/>
    <property type="match status" value="1"/>
</dbReference>
<evidence type="ECO:0000256" key="6">
    <source>
        <dbReference type="ARBA" id="ARBA00023175"/>
    </source>
</evidence>
<accession>A0A9W7BND3</accession>
<keyword evidence="15" id="KW-1185">Reference proteome</keyword>
<feature type="domain" description="FERM" evidence="11">
    <location>
        <begin position="1711"/>
        <end position="2055"/>
    </location>
</feature>
<keyword evidence="5 8" id="KW-0518">Myosin</keyword>
<dbReference type="InterPro" id="IPR019748">
    <property type="entry name" value="FERM_central"/>
</dbReference>
<feature type="domain" description="MyTH4" evidence="12">
    <location>
        <begin position="1558"/>
        <end position="1706"/>
    </location>
</feature>
<organism evidence="14 15">
    <name type="scientific">Triparma verrucosa</name>
    <dbReference type="NCBI Taxonomy" id="1606542"/>
    <lineage>
        <taxon>Eukaryota</taxon>
        <taxon>Sar</taxon>
        <taxon>Stramenopiles</taxon>
        <taxon>Ochrophyta</taxon>
        <taxon>Bolidophyceae</taxon>
        <taxon>Parmales</taxon>
        <taxon>Triparmaceae</taxon>
        <taxon>Triparma</taxon>
    </lineage>
</organism>
<dbReference type="InterPro" id="IPR019749">
    <property type="entry name" value="Band_41_domain"/>
</dbReference>
<comment type="caution">
    <text evidence="14">The sequence shown here is derived from an EMBL/GenBank/DDBJ whole genome shotgun (WGS) entry which is preliminary data.</text>
</comment>
<dbReference type="Gene3D" id="1.20.80.10">
    <property type="match status" value="1"/>
</dbReference>
<keyword evidence="6 8" id="KW-0505">Motor protein</keyword>
<dbReference type="GO" id="GO:0003774">
    <property type="term" value="F:cytoskeletal motor activity"/>
    <property type="evidence" value="ECO:0007669"/>
    <property type="project" value="UniProtKB-UniRule"/>
</dbReference>
<evidence type="ECO:0000256" key="7">
    <source>
        <dbReference type="ARBA" id="ARBA00023203"/>
    </source>
</evidence>
<dbReference type="Pfam" id="PF02174">
    <property type="entry name" value="IRS"/>
    <property type="match status" value="1"/>
</dbReference>
<dbReference type="CDD" id="cd00124">
    <property type="entry name" value="MYSc"/>
    <property type="match status" value="1"/>
</dbReference>
<feature type="coiled-coil region" evidence="9">
    <location>
        <begin position="1271"/>
        <end position="1303"/>
    </location>
</feature>
<evidence type="ECO:0000256" key="8">
    <source>
        <dbReference type="PROSITE-ProRule" id="PRU00782"/>
    </source>
</evidence>
<dbReference type="SUPFAM" id="SSF52540">
    <property type="entry name" value="P-loop containing nucleoside triphosphate hydrolases"/>
    <property type="match status" value="1"/>
</dbReference>
<name>A0A9W7BND3_9STRA</name>
<reference evidence="15" key="1">
    <citation type="journal article" date="2023" name="Commun. Biol.">
        <title>Genome analysis of Parmales, the sister group of diatoms, reveals the evolutionary specialization of diatoms from phago-mixotrophs to photoautotrophs.</title>
        <authorList>
            <person name="Ban H."/>
            <person name="Sato S."/>
            <person name="Yoshikawa S."/>
            <person name="Yamada K."/>
            <person name="Nakamura Y."/>
            <person name="Ichinomiya M."/>
            <person name="Sato N."/>
            <person name="Blanc-Mathieu R."/>
            <person name="Endo H."/>
            <person name="Kuwata A."/>
            <person name="Ogata H."/>
        </authorList>
    </citation>
    <scope>NUCLEOTIDE SEQUENCE [LARGE SCALE GENOMIC DNA]</scope>
    <source>
        <strain evidence="15">NIES 3699</strain>
    </source>
</reference>
<dbReference type="SMART" id="SM00295">
    <property type="entry name" value="B41"/>
    <property type="match status" value="1"/>
</dbReference>
<dbReference type="InterPro" id="IPR038185">
    <property type="entry name" value="MyTH4_dom_sf"/>
</dbReference>
<proteinExistence type="inferred from homology"/>
<dbReference type="Gene3D" id="1.20.58.530">
    <property type="match status" value="1"/>
</dbReference>
<protein>
    <recommendedName>
        <fullName evidence="16">Myosin heavy chain</fullName>
    </recommendedName>
</protein>
<dbReference type="InterPro" id="IPR051724">
    <property type="entry name" value="Actin_motor_Myosin"/>
</dbReference>
<evidence type="ECO:0008006" key="16">
    <source>
        <dbReference type="Google" id="ProtNLM"/>
    </source>
</evidence>
<dbReference type="InterPro" id="IPR027417">
    <property type="entry name" value="P-loop_NTPase"/>
</dbReference>
<evidence type="ECO:0000256" key="3">
    <source>
        <dbReference type="ARBA" id="ARBA00022741"/>
    </source>
</evidence>
<evidence type="ECO:0000259" key="12">
    <source>
        <dbReference type="PROSITE" id="PS51016"/>
    </source>
</evidence>
<keyword evidence="7 8" id="KW-0009">Actin-binding</keyword>
<evidence type="ECO:0000256" key="9">
    <source>
        <dbReference type="SAM" id="Coils"/>
    </source>
</evidence>
<keyword evidence="3 8" id="KW-0547">Nucleotide-binding</keyword>
<dbReference type="PANTHER" id="PTHR46049:SF5">
    <property type="entry name" value="PLECKSTRIN HOMOLOGY DOMAIN-CONTAINING FAMILY H MEMBER 3"/>
    <property type="match status" value="1"/>
</dbReference>
<dbReference type="SMART" id="SM00242">
    <property type="entry name" value="MYSc"/>
    <property type="match status" value="1"/>
</dbReference>
<evidence type="ECO:0000256" key="5">
    <source>
        <dbReference type="ARBA" id="ARBA00023123"/>
    </source>
</evidence>
<dbReference type="EMBL" id="BRXX01000098">
    <property type="protein sequence ID" value="GMH89768.1"/>
    <property type="molecule type" value="Genomic_DNA"/>
</dbReference>
<gene>
    <name evidence="14" type="ORF">TrVE_jg6265</name>
</gene>
<dbReference type="InterPro" id="IPR002404">
    <property type="entry name" value="IRS_PTB"/>
</dbReference>
<dbReference type="InterPro" id="IPR036961">
    <property type="entry name" value="Kinesin_motor_dom_sf"/>
</dbReference>
<comment type="similarity">
    <text evidence="8">Belongs to the TRAFAC class myosin-kinesin ATPase superfamily. Myosin family.</text>
</comment>
<dbReference type="PROSITE" id="PS51016">
    <property type="entry name" value="MYTH4"/>
    <property type="match status" value="1"/>
</dbReference>
<dbReference type="PROSITE" id="PS51456">
    <property type="entry name" value="MYOSIN_MOTOR"/>
    <property type="match status" value="1"/>
</dbReference>
<evidence type="ECO:0000256" key="10">
    <source>
        <dbReference type="SAM" id="MobiDB-lite"/>
    </source>
</evidence>
<evidence type="ECO:0000256" key="2">
    <source>
        <dbReference type="ARBA" id="ARBA00022490"/>
    </source>
</evidence>
<evidence type="ECO:0000256" key="4">
    <source>
        <dbReference type="ARBA" id="ARBA00022840"/>
    </source>
</evidence>
<dbReference type="Gene3D" id="1.20.5.4820">
    <property type="match status" value="1"/>
</dbReference>
<keyword evidence="9" id="KW-0175">Coiled coil</keyword>
<evidence type="ECO:0000313" key="14">
    <source>
        <dbReference type="EMBL" id="GMH89768.1"/>
    </source>
</evidence>
<sequence>MSTFEEGTWVWIPSEENIVVPAYVMSTFAAGQAGQVRDEQGEDRVITAAESQLITTCEAQCLDPEIDNLIKLNDLNENSILHNLRIRFKQDKIYTSVSSILISVNPFKMLPLYTPEMMESYVNGIRDKDPHVFAIGYQAYHNMMNEKSNQSVIISGESGAGKSEATKLILQFISECSSRAGASSGGSVSNIEQQILQANPIMEAFGNAKTVRNNNSSRFGKLITVKFKGGSIQGASIINYLLEKSRVVMQSQGERNYHIFYQLLAACDCDDAIKSELNLESPDFYEYLNKSGITAIAGVSDEKEFEDLVTAMEGLNFSKEDQLCIWKVVAGLLNFGNVQFEVDKNGTADDGAKISNFDALQRGAELVGVDAKALEKSLCFRNVGNRSVILVSYSVAEASTMRDALVKTLYGEIFQWLINKINSTLDLTADTTNIIGVLDIFGFECFLSNSFEQMCINYCNEKLQFHFNEHIFRLEQEMYAEEGIVVPATDFKDNQPTLDLLEVKGEGIFAMIDEEINVPKGSDQGFLKKAISKHESNVNFDRPKTDKQCQDSKNCFGIVHYAGTVYYNVHNFLEKNKDALHPDVMSTLRTSTNTFVTTVLPAPPAAGAGGRGGRRGKGGATKKTLGSQFKEQQQQLMDTLNATFPHFVRCMKPNKLLKGQIFEEDLMLAQLRYSGLLEVCRIRKLGFPVRRDFDDFFKRFKALAPSQPDLDGLLGQLSEEGKLPSDQFQKGKTKIFMRNQVSQDLDAWRDYAFQVHALLVQRHIRGMIMRQKMKQWHIILESVSAAVAQRDTEAIQTALDSCGELPFHGVHIQAIKDAKVLQQRLVEESKVALLLTTAIERRDLEDLRSAIAAANAMSPPLEHPALNDADGLIKSLEEEIALKAEINAAVNARDLTLIDELLIKAEGMNLDCQETKQAQALKVRLEEEKEAMDNLRDAVREADLKALSGFLQQCSEMGLDNAEIDEARKMEASLLAEAEAVDALSSAQAERKAGALEAAIYKAEQLSLTGAPEYEEAKALLAVIKEEEACTDELANATSARDLSALETLIAKADSMNLQRTTQYANAIKMRDTLNKENECLSALETATSSGNADALSDALATASALGLSGAKVDAANEALSKLGAANQMSSALLNCGNLATQAEMEKLIGEAEGMNLGGTPEMKAAQDSLERFKKGAALVAQFADANTFDSLSKLVSEADLMGLESKFPTEMADAKTRLEYLKKVNDCETNLELNIKNRELQIVDDWLKYAEENSLESDKITAAKMSKNKLEAEEALLAKISAALESKDAEELKELVAEADKKGVTGDKVNQARVVADREKSIEETMVKIKKSVEDTDLGLMNEAFDMVIQLGLEGPEIEEAKQARDALTALDSAQKTLAACVKTTEVKVYSKGGIVEGDDAPLAEAISDAKSKGLPDSSKVMKNAEDLLSKMGQQVGVQEQCKQALEAGDKESMKAALKACENLSLEIETKDLLKLQLKELKDHETMLLEEQGGFTEAPDMDEIDPEEVEQEREARRTEALNTKYRFWNFSNLRSPDDYAKGILLNKKKIKDGMLKFQETLMPKSLLELSRDNSKQAVNIHRCLLGYMGEKQMSFPATLAHDILTKGLEGPLLRDEIYMQLLKQLSHNPKAESIAKGWQLMCMCVSTFPPSEDFDKFLLNFILSKVEGHGAVRNYAKYALRTLEGMLTSGASGFVPSVEEIQAYKERPPVLATIELVDGQILSEDLPVTPDLAVGKVVEICGHFLDLGDPAIEKLGLFVYDVPGEPMDDGIERKPENPMIRDLPRTPRPLRGEDFLGDIIVQKARQGRNFKFVFKKKIFLTSSNDPENGPPELVQDEQYLRLVYLQAEDEVITSGNLKIETQEEIVQLASYSMAYNFTDSESAEGTTYPTSREEFQENECMTFIPESWHYAMTEDQWADALVGERDKVIQMDHQLIEREFVKNVMKNPYYGGHLFCCKKAYINNVNDGDDFVLPEMITLCYREDGLHLFSDAHEHLYHFGFADIIRWGGSSRQFSLVIWNADSDSTFEVMLHTAQAADMAAIILDHINALMQDQAARGVGGDDDYE</sequence>
<dbReference type="PANTHER" id="PTHR46049">
    <property type="entry name" value="AGAP003327-PA"/>
    <property type="match status" value="1"/>
</dbReference>
<feature type="binding site" evidence="8">
    <location>
        <begin position="156"/>
        <end position="163"/>
    </location>
    <ligand>
        <name>ATP</name>
        <dbReference type="ChEBI" id="CHEBI:30616"/>
    </ligand>
</feature>
<dbReference type="Proteomes" id="UP001165160">
    <property type="component" value="Unassembled WGS sequence"/>
</dbReference>
<keyword evidence="2" id="KW-0963">Cytoplasm</keyword>
<dbReference type="GO" id="GO:0003779">
    <property type="term" value="F:actin binding"/>
    <property type="evidence" value="ECO:0007669"/>
    <property type="project" value="UniProtKB-KW"/>
</dbReference>
<dbReference type="GO" id="GO:0016459">
    <property type="term" value="C:myosin complex"/>
    <property type="evidence" value="ECO:0007669"/>
    <property type="project" value="UniProtKB-KW"/>
</dbReference>
<dbReference type="GO" id="GO:0005524">
    <property type="term" value="F:ATP binding"/>
    <property type="evidence" value="ECO:0007669"/>
    <property type="project" value="UniProtKB-UniRule"/>
</dbReference>
<dbReference type="Pfam" id="PF00784">
    <property type="entry name" value="MyTH4"/>
    <property type="match status" value="1"/>
</dbReference>
<dbReference type="FunFam" id="1.10.10.820:FF:000001">
    <property type="entry name" value="Myosin heavy chain"/>
    <property type="match status" value="1"/>
</dbReference>
<dbReference type="Gene3D" id="1.20.120.720">
    <property type="entry name" value="Myosin VI head, motor domain, U50 subdomain"/>
    <property type="match status" value="1"/>
</dbReference>
<feature type="region of interest" description="Actin-binding" evidence="8">
    <location>
        <begin position="633"/>
        <end position="655"/>
    </location>
</feature>
<evidence type="ECO:0000259" key="13">
    <source>
        <dbReference type="PROSITE" id="PS51456"/>
    </source>
</evidence>
<feature type="domain" description="Myosin motor" evidence="13">
    <location>
        <begin position="64"/>
        <end position="750"/>
    </location>
</feature>
<dbReference type="InterPro" id="IPR011993">
    <property type="entry name" value="PH-like_dom_sf"/>
</dbReference>
<comment type="subcellular location">
    <subcellularLocation>
        <location evidence="1">Cytoplasm</location>
    </subcellularLocation>
</comment>
<dbReference type="InterPro" id="IPR014352">
    <property type="entry name" value="FERM/acyl-CoA-bd_prot_sf"/>
</dbReference>
<dbReference type="PROSITE" id="PS50057">
    <property type="entry name" value="FERM_3"/>
    <property type="match status" value="1"/>
</dbReference>
<dbReference type="Gene3D" id="1.25.40.530">
    <property type="entry name" value="MyTH4 domain"/>
    <property type="match status" value="1"/>
</dbReference>
<dbReference type="InterPro" id="IPR000299">
    <property type="entry name" value="FERM_domain"/>
</dbReference>
<feature type="coiled-coil region" evidence="9">
    <location>
        <begin position="915"/>
        <end position="945"/>
    </location>
</feature>
<evidence type="ECO:0000259" key="11">
    <source>
        <dbReference type="PROSITE" id="PS50057"/>
    </source>
</evidence>
<dbReference type="PRINTS" id="PR00193">
    <property type="entry name" value="MYOSINHEAVY"/>
</dbReference>
<dbReference type="Gene3D" id="1.10.10.820">
    <property type="match status" value="1"/>
</dbReference>
<dbReference type="InterPro" id="IPR000857">
    <property type="entry name" value="MyTH4_dom"/>
</dbReference>
<dbReference type="Gene3D" id="2.30.29.30">
    <property type="entry name" value="Pleckstrin-homology domain (PH domain)/Phosphotyrosine-binding domain (PTB)"/>
    <property type="match status" value="1"/>
</dbReference>
<evidence type="ECO:0000313" key="15">
    <source>
        <dbReference type="Proteomes" id="UP001165160"/>
    </source>
</evidence>
<dbReference type="Pfam" id="PF00373">
    <property type="entry name" value="FERM_M"/>
    <property type="match status" value="1"/>
</dbReference>